<accession>A0ABU4WQ84</accession>
<name>A0ABU4WQ84_9FIRM</name>
<comment type="caution">
    <text evidence="4">The sequence shown here is derived from an EMBL/GenBank/DDBJ whole genome shotgun (WGS) entry which is preliminary data.</text>
</comment>
<feature type="domain" description="Deacetylase sirtuin-type" evidence="3">
    <location>
        <begin position="15"/>
        <end position="314"/>
    </location>
</feature>
<proteinExistence type="predicted"/>
<keyword evidence="1" id="KW-0520">NAD</keyword>
<organism evidence="4 5">
    <name type="scientific">Absicoccus intestinalis</name>
    <dbReference type="NCBI Taxonomy" id="2926319"/>
    <lineage>
        <taxon>Bacteria</taxon>
        <taxon>Bacillati</taxon>
        <taxon>Bacillota</taxon>
        <taxon>Erysipelotrichia</taxon>
        <taxon>Erysipelotrichales</taxon>
        <taxon>Erysipelotrichaceae</taxon>
        <taxon>Absicoccus</taxon>
    </lineage>
</organism>
<evidence type="ECO:0000313" key="5">
    <source>
        <dbReference type="Proteomes" id="UP001285244"/>
    </source>
</evidence>
<dbReference type="InterPro" id="IPR026590">
    <property type="entry name" value="Ssirtuin_cat_dom"/>
</dbReference>
<dbReference type="Proteomes" id="UP001285244">
    <property type="component" value="Unassembled WGS sequence"/>
</dbReference>
<dbReference type="PROSITE" id="PS50305">
    <property type="entry name" value="SIRTUIN"/>
    <property type="match status" value="1"/>
</dbReference>
<evidence type="ECO:0000256" key="2">
    <source>
        <dbReference type="PROSITE-ProRule" id="PRU00236"/>
    </source>
</evidence>
<keyword evidence="5" id="KW-1185">Reference proteome</keyword>
<evidence type="ECO:0000259" key="3">
    <source>
        <dbReference type="PROSITE" id="PS50305"/>
    </source>
</evidence>
<evidence type="ECO:0000313" key="4">
    <source>
        <dbReference type="EMBL" id="MDX8417569.1"/>
    </source>
</evidence>
<dbReference type="SUPFAM" id="SSF52467">
    <property type="entry name" value="DHS-like NAD/FAD-binding domain"/>
    <property type="match status" value="1"/>
</dbReference>
<protein>
    <recommendedName>
        <fullName evidence="3">Deacetylase sirtuin-type domain-containing protein</fullName>
    </recommendedName>
</protein>
<dbReference type="RefSeq" id="WP_320325854.1">
    <property type="nucleotide sequence ID" value="NZ_JALBUS010000009.1"/>
</dbReference>
<dbReference type="Gene3D" id="3.40.50.1220">
    <property type="entry name" value="TPP-binding domain"/>
    <property type="match status" value="1"/>
</dbReference>
<dbReference type="InterPro" id="IPR029035">
    <property type="entry name" value="DHS-like_NAD/FAD-binding_dom"/>
</dbReference>
<gene>
    <name evidence="4" type="ORF">MOZ64_06900</name>
</gene>
<reference evidence="4 5" key="1">
    <citation type="submission" date="2022-03" db="EMBL/GenBank/DDBJ databases">
        <title>Novel taxa within the pig intestine.</title>
        <authorList>
            <person name="Wylensek D."/>
            <person name="Bishof K."/>
            <person name="Afrizal A."/>
            <person name="Clavel T."/>
        </authorList>
    </citation>
    <scope>NUCLEOTIDE SEQUENCE [LARGE SCALE GENOMIC DNA]</scope>
    <source>
        <strain evidence="4 5">Cla-KB-P134</strain>
    </source>
</reference>
<dbReference type="EMBL" id="JALBUS010000009">
    <property type="protein sequence ID" value="MDX8417569.1"/>
    <property type="molecule type" value="Genomic_DNA"/>
</dbReference>
<evidence type="ECO:0000256" key="1">
    <source>
        <dbReference type="ARBA" id="ARBA00023027"/>
    </source>
</evidence>
<comment type="caution">
    <text evidence="2">Lacks conserved residue(s) required for the propagation of feature annotation.</text>
</comment>
<sequence>MYYFDTDRMMSEGLKVSFDHKIEILKEQLECADAIVIGAGSGLSTSAGYTYAGQRFHQYFDDFYKTYGISDMYSGGFYPFDHLELFWGFWCRQIWVNRYAPIPSNLYQKLYAIVKEKEYFVLTTNVDHCFQRSGFDKQRLYYTQGDYGLFQSSHPQNASLHKTYDNYESIRQMIEAQGFTIGPKGELISPTNKEVSMYIPTELIPVCEDDGQWMTTNLRIDNSFVEDEGWHQASNRYHAFLTKHEGAHILYLELGVGMNTPVIIKYPFWQYTKENPHAFYACLNKGEAYCPQEIANRSICIDGDIGAVLQKLTT</sequence>